<dbReference type="SUPFAM" id="SSF64263">
    <property type="entry name" value="Prokaryotic ribosomal protein L17"/>
    <property type="match status" value="1"/>
</dbReference>
<evidence type="ECO:0000313" key="10">
    <source>
        <dbReference type="EMBL" id="RGC14304.1"/>
    </source>
</evidence>
<dbReference type="InterPro" id="IPR000456">
    <property type="entry name" value="Ribosomal_bL17"/>
</dbReference>
<reference evidence="10 12" key="2">
    <citation type="submission" date="2018-08" db="EMBL/GenBank/DDBJ databases">
        <title>A genome reference for cultivated species of the human gut microbiota.</title>
        <authorList>
            <person name="Zou Y."/>
            <person name="Xue W."/>
            <person name="Luo G."/>
        </authorList>
    </citation>
    <scope>NUCLEOTIDE SEQUENCE [LARGE SCALE GENOMIC DNA]</scope>
    <source>
        <strain evidence="10 12">OF01-2LB</strain>
    </source>
</reference>
<dbReference type="GeneID" id="61924653"/>
<evidence type="ECO:0000256" key="5">
    <source>
        <dbReference type="RuleBase" id="RU000660"/>
    </source>
</evidence>
<dbReference type="NCBIfam" id="TIGR00059">
    <property type="entry name" value="L17"/>
    <property type="match status" value="1"/>
</dbReference>
<evidence type="ECO:0000313" key="9">
    <source>
        <dbReference type="EMBL" id="QJA01630.1"/>
    </source>
</evidence>
<organism evidence="6 11">
    <name type="scientific">Clostridium innocuum</name>
    <dbReference type="NCBI Taxonomy" id="1522"/>
    <lineage>
        <taxon>Bacteria</taxon>
        <taxon>Bacillati</taxon>
        <taxon>Bacillota</taxon>
        <taxon>Clostridia</taxon>
        <taxon>Eubacteriales</taxon>
        <taxon>Clostridiaceae</taxon>
        <taxon>Clostridium</taxon>
    </lineage>
</organism>
<evidence type="ECO:0000313" key="7">
    <source>
        <dbReference type="EMBL" id="MCR0232427.1"/>
    </source>
</evidence>
<dbReference type="GO" id="GO:0003735">
    <property type="term" value="F:structural constituent of ribosome"/>
    <property type="evidence" value="ECO:0007669"/>
    <property type="project" value="InterPro"/>
</dbReference>
<dbReference type="Proteomes" id="UP001203972">
    <property type="component" value="Unassembled WGS sequence"/>
</dbReference>
<dbReference type="PANTHER" id="PTHR14413:SF16">
    <property type="entry name" value="LARGE RIBOSOMAL SUBUNIT PROTEIN BL17M"/>
    <property type="match status" value="1"/>
</dbReference>
<proteinExistence type="inferred from homology"/>
<dbReference type="RefSeq" id="WP_002607442.1">
    <property type="nucleotide sequence ID" value="NZ_AP025565.1"/>
</dbReference>
<keyword evidence="3 4" id="KW-0687">Ribonucleoprotein</keyword>
<dbReference type="InterPro" id="IPR036373">
    <property type="entry name" value="Ribosomal_bL17_sf"/>
</dbReference>
<dbReference type="Pfam" id="PF01196">
    <property type="entry name" value="Ribosomal_L17"/>
    <property type="match status" value="1"/>
</dbReference>
<dbReference type="HAMAP" id="MF_01368">
    <property type="entry name" value="Ribosomal_bL17"/>
    <property type="match status" value="1"/>
</dbReference>
<dbReference type="GO" id="GO:0006412">
    <property type="term" value="P:translation"/>
    <property type="evidence" value="ECO:0007669"/>
    <property type="project" value="UniProtKB-UniRule"/>
</dbReference>
<evidence type="ECO:0000313" key="12">
    <source>
        <dbReference type="Proteomes" id="UP000260025"/>
    </source>
</evidence>
<evidence type="ECO:0000313" key="6">
    <source>
        <dbReference type="EMBL" id="KGJ52970.1"/>
    </source>
</evidence>
<dbReference type="InterPro" id="IPR047859">
    <property type="entry name" value="Ribosomal_bL17_CS"/>
</dbReference>
<dbReference type="PROSITE" id="PS01167">
    <property type="entry name" value="RIBOSOMAL_L17"/>
    <property type="match status" value="1"/>
</dbReference>
<evidence type="ECO:0000256" key="2">
    <source>
        <dbReference type="ARBA" id="ARBA00022980"/>
    </source>
</evidence>
<evidence type="ECO:0000256" key="4">
    <source>
        <dbReference type="HAMAP-Rule" id="MF_01368"/>
    </source>
</evidence>
<dbReference type="Proteomes" id="UP000503330">
    <property type="component" value="Chromosome"/>
</dbReference>
<dbReference type="FunFam" id="3.90.1030.10:FF:000002">
    <property type="entry name" value="50S ribosomal protein L17"/>
    <property type="match status" value="1"/>
</dbReference>
<dbReference type="EMBL" id="QVEV01000022">
    <property type="protein sequence ID" value="RGC14304.1"/>
    <property type="molecule type" value="Genomic_DNA"/>
</dbReference>
<dbReference type="Proteomes" id="UP000030008">
    <property type="component" value="Unassembled WGS sequence"/>
</dbReference>
<comment type="subunit">
    <text evidence="4">Part of the 50S ribosomal subunit. Contacts protein L32.</text>
</comment>
<accession>A0A099I5L4</accession>
<name>A0A099I5L4_CLOIN</name>
<reference evidence="6 11" key="1">
    <citation type="submission" date="2014-08" db="EMBL/GenBank/DDBJ databases">
        <title>Clostridium innocuum, an unnegligible vancomycin-resistant pathogen causing extra-intestinal infections.</title>
        <authorList>
            <person name="Feng Y."/>
            <person name="Chiu C.-H."/>
        </authorList>
    </citation>
    <scope>NUCLEOTIDE SEQUENCE [LARGE SCALE GENOMIC DNA]</scope>
    <source>
        <strain evidence="6 11">AN88</strain>
    </source>
</reference>
<reference evidence="9 13" key="4">
    <citation type="submission" date="2020-02" db="EMBL/GenBank/DDBJ databases">
        <authorList>
            <person name="Kociolek L.K."/>
            <person name="Ozer E.A."/>
        </authorList>
    </citation>
    <scope>NUCLEOTIDE SEQUENCE [LARGE SCALE GENOMIC DNA]</scope>
    <source>
        <strain evidence="9 13">ATCC 14501</strain>
    </source>
</reference>
<dbReference type="Gene3D" id="3.90.1030.10">
    <property type="entry name" value="Ribosomal protein L17"/>
    <property type="match status" value="1"/>
</dbReference>
<keyword evidence="2 4" id="KW-0689">Ribosomal protein</keyword>
<evidence type="ECO:0000313" key="8">
    <source>
        <dbReference type="EMBL" id="MZH55234.1"/>
    </source>
</evidence>
<comment type="similarity">
    <text evidence="1 4 5">Belongs to the bacterial ribosomal protein bL17 family.</text>
</comment>
<protein>
    <recommendedName>
        <fullName evidence="4">Large ribosomal subunit protein bL17</fullName>
    </recommendedName>
</protein>
<sequence length="121" mass="13651">MWNRKLGRKADHRKALLRNMATSVIAYGQIETTEMKAKELRSVVDELITLAKRGDLHARRQAASFVRDVVVNEETGQTALQKLFEEIGPAYADRKGGYTRVVKTRVRRGDAAPMAIIELVK</sequence>
<reference evidence="7" key="5">
    <citation type="journal article" date="2022" name="Clin. Infect. Dis.">
        <title>Association between Clostridium innocuum and antibiotic-associated diarrhea in adults and children: A cross-sectional study and comparative genomics analysis.</title>
        <authorList>
            <person name="Cherny K.E."/>
            <person name="Muscat E.B."/>
            <person name="Balaji A."/>
            <person name="Mukherjee J."/>
            <person name="Ozer E.A."/>
            <person name="Angarone M.P."/>
            <person name="Hauser A.R."/>
            <person name="Sichel J.S."/>
            <person name="Amponsah E."/>
            <person name="Kociolek L.K."/>
        </authorList>
    </citation>
    <scope>NUCLEOTIDE SEQUENCE</scope>
    <source>
        <strain evidence="7">NU1-AC-029v</strain>
    </source>
</reference>
<gene>
    <name evidence="4 7" type="primary">rplQ</name>
    <name evidence="6" type="ORF">CIAN88_11795</name>
    <name evidence="10" type="ORF">DXA38_14105</name>
    <name evidence="9" type="ORF">G4D54_03910</name>
    <name evidence="8" type="ORF">GT664_05505</name>
    <name evidence="7" type="ORF">MKC95_06570</name>
</gene>
<dbReference type="GO" id="GO:0022625">
    <property type="term" value="C:cytosolic large ribosomal subunit"/>
    <property type="evidence" value="ECO:0007669"/>
    <property type="project" value="TreeGrafter"/>
</dbReference>
<dbReference type="EMBL" id="JQIF01000049">
    <property type="protein sequence ID" value="KGJ52970.1"/>
    <property type="molecule type" value="Genomic_DNA"/>
</dbReference>
<evidence type="ECO:0000313" key="11">
    <source>
        <dbReference type="Proteomes" id="UP000030008"/>
    </source>
</evidence>
<dbReference type="PANTHER" id="PTHR14413">
    <property type="entry name" value="RIBOSOMAL PROTEIN L17"/>
    <property type="match status" value="1"/>
</dbReference>
<dbReference type="EMBL" id="JAKTMA010000009">
    <property type="protein sequence ID" value="MCR0232427.1"/>
    <property type="molecule type" value="Genomic_DNA"/>
</dbReference>
<reference evidence="8" key="3">
    <citation type="journal article" date="2019" name="Nat. Med.">
        <title>A library of human gut bacterial isolates paired with longitudinal multiomics data enables mechanistic microbiome research.</title>
        <authorList>
            <person name="Poyet M."/>
            <person name="Groussin M."/>
            <person name="Gibbons S.M."/>
            <person name="Avila-Pacheco J."/>
            <person name="Jiang X."/>
            <person name="Kearney S.M."/>
            <person name="Perrotta A.R."/>
            <person name="Berdy B."/>
            <person name="Zhao S."/>
            <person name="Lieberman T.D."/>
            <person name="Swanson P.K."/>
            <person name="Smith M."/>
            <person name="Roesemann S."/>
            <person name="Alexander J.E."/>
            <person name="Rich S.A."/>
            <person name="Livny J."/>
            <person name="Vlamakis H."/>
            <person name="Clish C."/>
            <person name="Bullock K."/>
            <person name="Deik A."/>
            <person name="Scott J."/>
            <person name="Pierce K.A."/>
            <person name="Xavier R.J."/>
            <person name="Alm E.J."/>
        </authorList>
    </citation>
    <scope>NUCLEOTIDE SEQUENCE</scope>
    <source>
        <strain evidence="8">BIOML-A12</strain>
    </source>
</reference>
<evidence type="ECO:0000256" key="1">
    <source>
        <dbReference type="ARBA" id="ARBA00008777"/>
    </source>
</evidence>
<dbReference type="Proteomes" id="UP000260025">
    <property type="component" value="Unassembled WGS sequence"/>
</dbReference>
<evidence type="ECO:0000256" key="3">
    <source>
        <dbReference type="ARBA" id="ARBA00023274"/>
    </source>
</evidence>
<dbReference type="OrthoDB" id="9809073at2"/>
<dbReference type="EMBL" id="CP048838">
    <property type="protein sequence ID" value="QJA01630.1"/>
    <property type="molecule type" value="Genomic_DNA"/>
</dbReference>
<dbReference type="EMBL" id="WWTN01000007">
    <property type="protein sequence ID" value="MZH55234.1"/>
    <property type="molecule type" value="Genomic_DNA"/>
</dbReference>
<evidence type="ECO:0000313" key="13">
    <source>
        <dbReference type="Proteomes" id="UP000503330"/>
    </source>
</evidence>
<dbReference type="AlphaFoldDB" id="A0A099I5L4"/>
<dbReference type="Proteomes" id="UP000604383">
    <property type="component" value="Unassembled WGS sequence"/>
</dbReference>